<feature type="transmembrane region" description="Helical" evidence="1">
    <location>
        <begin position="36"/>
        <end position="69"/>
    </location>
</feature>
<proteinExistence type="predicted"/>
<keyword evidence="1" id="KW-1133">Transmembrane helix</keyword>
<evidence type="ECO:0000313" key="3">
    <source>
        <dbReference type="Proteomes" id="UP001213000"/>
    </source>
</evidence>
<gene>
    <name evidence="2" type="ORF">NP233_g10797</name>
</gene>
<dbReference type="EMBL" id="JANIEX010001160">
    <property type="protein sequence ID" value="KAJ3560502.1"/>
    <property type="molecule type" value="Genomic_DNA"/>
</dbReference>
<reference evidence="2" key="1">
    <citation type="submission" date="2022-07" db="EMBL/GenBank/DDBJ databases">
        <title>Genome Sequence of Leucocoprinus birnbaumii.</title>
        <authorList>
            <person name="Buettner E."/>
        </authorList>
    </citation>
    <scope>NUCLEOTIDE SEQUENCE</scope>
    <source>
        <strain evidence="2">VT141</strain>
    </source>
</reference>
<keyword evidence="1" id="KW-0472">Membrane</keyword>
<name>A0AAD5YRJ1_9AGAR</name>
<sequence>MALAQQRRNRVIESPFSASMFFDSPKAPGPPSKKNSILSAIGTVLMLLVSYLHSFTVVVVVAAIVPALICTPISLEHLPEGNADIVVSDLANCLAQLEEETQTRRLGRNFAHLFDHAFVIPELTSVTDGTKDNAWLQEDRKPISAVPPFYPPMFISDPRPTQVVNQCWRFKGKSGLLGIQLSQPTRITSVALDSLRVWGMLDDSSLFPSELSGQCAYGFSTKAAFNSKSLVKADDLFGLLLDFEYDPHIQPTFKSFVIPVGVVTTLACITSAFIDNYDWGNTQYINDSVISA</sequence>
<accession>A0AAD5YRJ1</accession>
<evidence type="ECO:0008006" key="4">
    <source>
        <dbReference type="Google" id="ProtNLM"/>
    </source>
</evidence>
<evidence type="ECO:0000313" key="2">
    <source>
        <dbReference type="EMBL" id="KAJ3560502.1"/>
    </source>
</evidence>
<keyword evidence="3" id="KW-1185">Reference proteome</keyword>
<dbReference type="AlphaFoldDB" id="A0AAD5YRJ1"/>
<evidence type="ECO:0000256" key="1">
    <source>
        <dbReference type="SAM" id="Phobius"/>
    </source>
</evidence>
<dbReference type="Proteomes" id="UP001213000">
    <property type="component" value="Unassembled WGS sequence"/>
</dbReference>
<comment type="caution">
    <text evidence="2">The sequence shown here is derived from an EMBL/GenBank/DDBJ whole genome shotgun (WGS) entry which is preliminary data.</text>
</comment>
<dbReference type="Gene3D" id="2.60.120.260">
    <property type="entry name" value="Galactose-binding domain-like"/>
    <property type="match status" value="1"/>
</dbReference>
<protein>
    <recommendedName>
        <fullName evidence="4">SUN domain-containing protein</fullName>
    </recommendedName>
</protein>
<keyword evidence="1" id="KW-0812">Transmembrane</keyword>
<organism evidence="2 3">
    <name type="scientific">Leucocoprinus birnbaumii</name>
    <dbReference type="NCBI Taxonomy" id="56174"/>
    <lineage>
        <taxon>Eukaryota</taxon>
        <taxon>Fungi</taxon>
        <taxon>Dikarya</taxon>
        <taxon>Basidiomycota</taxon>
        <taxon>Agaricomycotina</taxon>
        <taxon>Agaricomycetes</taxon>
        <taxon>Agaricomycetidae</taxon>
        <taxon>Agaricales</taxon>
        <taxon>Agaricineae</taxon>
        <taxon>Agaricaceae</taxon>
        <taxon>Leucocoprinus</taxon>
    </lineage>
</organism>